<accession>A0AA40JS19</accession>
<comment type="caution">
    <text evidence="2">The sequence shown here is derived from an EMBL/GenBank/DDBJ whole genome shotgun (WGS) entry which is preliminary data.</text>
</comment>
<organism evidence="2 3">
    <name type="scientific">Staphylococcus aureus</name>
    <dbReference type="NCBI Taxonomy" id="1280"/>
    <lineage>
        <taxon>Bacteria</taxon>
        <taxon>Bacillati</taxon>
        <taxon>Bacillota</taxon>
        <taxon>Bacilli</taxon>
        <taxon>Bacillales</taxon>
        <taxon>Staphylococcaceae</taxon>
        <taxon>Staphylococcus</taxon>
    </lineage>
</organism>
<reference evidence="2 3" key="1">
    <citation type="submission" date="2015-01" db="EMBL/GenBank/DDBJ databases">
        <title>Characterization of Swiss Staphylococcus aureus strains involved in food poisoning.</title>
        <authorList>
            <person name="Crovadore J."/>
            <person name="Chablais R."/>
            <person name="Tonacini J."/>
            <person name="Schnyder B."/>
            <person name="Lefort F."/>
        </authorList>
    </citation>
    <scope>NUCLEOTIDE SEQUENCE [LARGE SCALE GENOMIC DNA]</scope>
    <source>
        <strain evidence="2 3">SA-120</strain>
    </source>
</reference>
<feature type="non-terminal residue" evidence="2">
    <location>
        <position position="1"/>
    </location>
</feature>
<feature type="non-terminal residue" evidence="2">
    <location>
        <position position="129"/>
    </location>
</feature>
<protein>
    <submittedName>
        <fullName evidence="2">Uncharacterized protein</fullName>
    </submittedName>
</protein>
<dbReference type="Proteomes" id="UP000032274">
    <property type="component" value="Unassembled WGS sequence"/>
</dbReference>
<gene>
    <name evidence="2" type="ORF">QU38_00255</name>
</gene>
<keyword evidence="1" id="KW-0472">Membrane</keyword>
<evidence type="ECO:0000313" key="3">
    <source>
        <dbReference type="Proteomes" id="UP000032274"/>
    </source>
</evidence>
<feature type="transmembrane region" description="Helical" evidence="1">
    <location>
        <begin position="108"/>
        <end position="128"/>
    </location>
</feature>
<dbReference type="AlphaFoldDB" id="A0AA40JS19"/>
<keyword evidence="1" id="KW-1133">Transmembrane helix</keyword>
<proteinExistence type="predicted"/>
<name>A0AA40JS19_STAAU</name>
<keyword evidence="1" id="KW-0812">Transmembrane</keyword>
<sequence>ASSWPDPSSFIRRGRGARWRWRRRRSPAPALPNAVAAALGFGQPRQMTTRYLTVATIIALLIAACWLARQIYRVTVAVRQARCNMMDAKRSDRHQTEIRMFLETQSKITRLDIQMGVMFGIILIMFLGV</sequence>
<feature type="transmembrane region" description="Helical" evidence="1">
    <location>
        <begin position="51"/>
        <end position="72"/>
    </location>
</feature>
<dbReference type="EMBL" id="JXIG01000060">
    <property type="protein sequence ID" value="KIU01704.1"/>
    <property type="molecule type" value="Genomic_DNA"/>
</dbReference>
<evidence type="ECO:0000313" key="2">
    <source>
        <dbReference type="EMBL" id="KIU01704.1"/>
    </source>
</evidence>
<evidence type="ECO:0000256" key="1">
    <source>
        <dbReference type="SAM" id="Phobius"/>
    </source>
</evidence>